<sequence>MGSCQQINVNTAGQMQQLEDYNSYQLEQQLEKKDTLFMKLQNNSSAIPELHLDLELSDVQTGDTEQINNDFQGLINQYLSVE</sequence>
<accession>A0A9P8LXY3</accession>
<dbReference type="GeneID" id="94295897"/>
<reference evidence="1 2" key="1">
    <citation type="journal article" date="2014" name="PLoS Genet.">
        <title>The Genome of Spironucleus salmonicida Highlights a Fish Pathogen Adapted to Fluctuating Environments.</title>
        <authorList>
            <person name="Xu F."/>
            <person name="Jerlstrom-Hultqvist J."/>
            <person name="Einarsson E."/>
            <person name="Astvaldsson A."/>
            <person name="Svard S.G."/>
            <person name="Andersson J.O."/>
        </authorList>
    </citation>
    <scope>NUCLEOTIDE SEQUENCE [LARGE SCALE GENOMIC DNA]</scope>
    <source>
        <strain evidence="1 2">ATCC 50377</strain>
    </source>
</reference>
<dbReference type="EMBL" id="AUWU02000002">
    <property type="protein sequence ID" value="KAH0576311.1"/>
    <property type="molecule type" value="Genomic_DNA"/>
</dbReference>
<gene>
    <name evidence="1" type="ORF">SS50377_21874</name>
</gene>
<dbReference type="KEGG" id="ssao:94295897"/>
<comment type="caution">
    <text evidence="1">The sequence shown here is derived from an EMBL/GenBank/DDBJ whole genome shotgun (WGS) entry which is preliminary data.</text>
</comment>
<proteinExistence type="predicted"/>
<evidence type="ECO:0000313" key="1">
    <source>
        <dbReference type="EMBL" id="KAH0576311.1"/>
    </source>
</evidence>
<organism evidence="1 2">
    <name type="scientific">Spironucleus salmonicida</name>
    <dbReference type="NCBI Taxonomy" id="348837"/>
    <lineage>
        <taxon>Eukaryota</taxon>
        <taxon>Metamonada</taxon>
        <taxon>Diplomonadida</taxon>
        <taxon>Hexamitidae</taxon>
        <taxon>Hexamitinae</taxon>
        <taxon>Spironucleus</taxon>
    </lineage>
</organism>
<dbReference type="Proteomes" id="UP000018208">
    <property type="component" value="Unassembled WGS sequence"/>
</dbReference>
<protein>
    <submittedName>
        <fullName evidence="1">Uncharacterized protein</fullName>
    </submittedName>
</protein>
<name>A0A9P8LXY3_9EUKA</name>
<dbReference type="AlphaFoldDB" id="A0A9P8LXY3"/>
<dbReference type="RefSeq" id="XP_067767084.1">
    <property type="nucleotide sequence ID" value="XM_067905767.1"/>
</dbReference>
<evidence type="ECO:0000313" key="2">
    <source>
        <dbReference type="Proteomes" id="UP000018208"/>
    </source>
</evidence>
<keyword evidence="2" id="KW-1185">Reference proteome</keyword>